<feature type="transmembrane region" description="Helical" evidence="1">
    <location>
        <begin position="71"/>
        <end position="92"/>
    </location>
</feature>
<dbReference type="Proteomes" id="UP001071777">
    <property type="component" value="Unassembled WGS sequence"/>
</dbReference>
<dbReference type="EMBL" id="JAPCXB010000182">
    <property type="protein sequence ID" value="KAJ1605294.1"/>
    <property type="molecule type" value="Genomic_DNA"/>
</dbReference>
<reference evidence="2" key="1">
    <citation type="submission" date="2022-10" db="EMBL/GenBank/DDBJ databases">
        <title>Adaptive evolution leads to modifications in subtelomeric GC content in a zoonotic Cryptosporidium species.</title>
        <authorList>
            <person name="Li J."/>
            <person name="Feng Y."/>
            <person name="Xiao L."/>
        </authorList>
    </citation>
    <scope>NUCLEOTIDE SEQUENCE</scope>
    <source>
        <strain evidence="2">25894</strain>
    </source>
</reference>
<comment type="caution">
    <text evidence="2">The sequence shown here is derived from an EMBL/GenBank/DDBJ whole genome shotgun (WGS) entry which is preliminary data.</text>
</comment>
<protein>
    <submittedName>
        <fullName evidence="2">Uncharacterized protein</fullName>
    </submittedName>
</protein>
<organism evidence="2 3">
    <name type="scientific">Cryptosporidium canis</name>
    <dbReference type="NCBI Taxonomy" id="195482"/>
    <lineage>
        <taxon>Eukaryota</taxon>
        <taxon>Sar</taxon>
        <taxon>Alveolata</taxon>
        <taxon>Apicomplexa</taxon>
        <taxon>Conoidasida</taxon>
        <taxon>Coccidia</taxon>
        <taxon>Eucoccidiorida</taxon>
        <taxon>Eimeriorina</taxon>
        <taxon>Cryptosporidiidae</taxon>
        <taxon>Cryptosporidium</taxon>
    </lineage>
</organism>
<evidence type="ECO:0000313" key="2">
    <source>
        <dbReference type="EMBL" id="KAJ1605294.1"/>
    </source>
</evidence>
<accession>A0ABQ8P244</accession>
<keyword evidence="1" id="KW-1133">Transmembrane helix</keyword>
<sequence>MKTAFKEELSLMNNYYDGPPQQSPRLMASESEVSGFSLESIFKVTSALSGSNFDYGLFGIADARASLATSYFIGFGSFIGFILVIALIRGIYLASKRRRGRSEYTNPNSERFVVRSSEDVVSNNYGSEEFPAISCRTGV</sequence>
<proteinExistence type="predicted"/>
<evidence type="ECO:0000256" key="1">
    <source>
        <dbReference type="SAM" id="Phobius"/>
    </source>
</evidence>
<evidence type="ECO:0000313" key="3">
    <source>
        <dbReference type="Proteomes" id="UP001071777"/>
    </source>
</evidence>
<keyword evidence="1" id="KW-0472">Membrane</keyword>
<keyword evidence="1" id="KW-0812">Transmembrane</keyword>
<gene>
    <name evidence="2" type="ORF">OJ252_3508</name>
</gene>
<keyword evidence="3" id="KW-1185">Reference proteome</keyword>
<name>A0ABQ8P244_9CRYT</name>